<reference evidence="4" key="2">
    <citation type="submission" date="2015-01" db="EMBL/GenBank/DDBJ databases">
        <title>Evolutionary Origins and Diversification of the Mycorrhizal Mutualists.</title>
        <authorList>
            <consortium name="DOE Joint Genome Institute"/>
            <consortium name="Mycorrhizal Genomics Consortium"/>
            <person name="Kohler A."/>
            <person name="Kuo A."/>
            <person name="Nagy L.G."/>
            <person name="Floudas D."/>
            <person name="Copeland A."/>
            <person name="Barry K.W."/>
            <person name="Cichocki N."/>
            <person name="Veneault-Fourrey C."/>
            <person name="LaButti K."/>
            <person name="Lindquist E.A."/>
            <person name="Lipzen A."/>
            <person name="Lundell T."/>
            <person name="Morin E."/>
            <person name="Murat C."/>
            <person name="Riley R."/>
            <person name="Ohm R."/>
            <person name="Sun H."/>
            <person name="Tunlid A."/>
            <person name="Henrissat B."/>
            <person name="Grigoriev I.V."/>
            <person name="Hibbett D.S."/>
            <person name="Martin F."/>
        </authorList>
    </citation>
    <scope>NUCLEOTIDE SEQUENCE [LARGE SCALE GENOMIC DNA]</scope>
    <source>
        <strain evidence="4">h7</strain>
    </source>
</reference>
<feature type="transmembrane region" description="Helical" evidence="1">
    <location>
        <begin position="1027"/>
        <end position="1055"/>
    </location>
</feature>
<dbReference type="InterPro" id="IPR009081">
    <property type="entry name" value="PP-bd_ACP"/>
</dbReference>
<dbReference type="PANTHER" id="PTHR43201">
    <property type="entry name" value="ACYL-COA SYNTHETASE"/>
    <property type="match status" value="1"/>
</dbReference>
<sequence length="1540" mass="169052">MSVPLSFIYPLLSSALPTSLGEYLNDRLTETKNIKTFFDCLCSSARPAIHSPHPDRPALSHAELRSFISSFSLPTRNPLGPRDRVALALPTGPENAVALLALLTYHVCAPVNVGSTAAELQEDVRRLNVRVVIALSDDKERLCLDHLEERTGCEVIFITCRTSGPRGLFDISPMHPTAIPSPSLPKAQPHGLDDYSLLLHTSGTSGTKKVVPYTLRTLIVGTSCVIHSWDLQETDINLGMMPFFHVGGIVRNLLAPILSGGSTVVCSGFDPLAFWRISEELEATWYYAAPTIHHAILSARQEVSVSMERIRIRMVCNAAGGLLPSLAAELNATFGGAVVLPSYGMTECMPIASPRKDYQLERPGCSGIACGPELSIRDPQDPGTQSPTGVIGAICVRGTPVFDGYEVSPDVNVPLDKSSFSNDGWFDSGDMGCIDDDGYLYITGRSKEIINRGGEVISPFEVENAILIAAKEHVKNTLAFSVEHDILQETIGVVIVPVPNKPRIGVTQLQQLLQGHLHNNKWPFLIVYMDDLPKNSANKPQRIKLSSRFGLGLFTDTTPLLCRHFEADIPSAAASLSDPIPCRKVPIDLEAVEREILNVDGVQDLALRTSSSSSLEGYVSVKDQAELDSSHITSGISLVLPGYSIPESLQVLRGPLMVDPNGIPDFDLMQIEVSKQDASSNELEILVRNLIAEILKLDAGRIKLDSDFFLLGGSSLLLGHLSFHVRKRTGVSIAIPSLFANSTVRGIASVIIQAKLDEAPHTSSSSLEEENREYIRPSRDEEDFDFDPKYHSSRGQTHLLSLLVQAIPLVFFDPLKATLTWTMLWFMLAYLAPLVDNNFQGRMTALLIAIVTARSCTRVVFPLLAIAFKWSVIGRYKPGTYPMWSGYYLRWWIVDQALTISGKGIFSLHPSLEILYYRLLGAHIGNDVRIHENAKLGEFDLLTLHDGCLIDRAVVRGFCVERDGFFRLGTVTIGERGVINTFTTVSPGAVVEGATVYGPHASTHDPPSPRHYAAYNRMLLDDPHWGLQLFIAWPIITIVHFISYLPWFVSIWFMLGQTIIYKENLNALEGIIYWFASPHRIISHFIARIVRTVLTPLIRLILGIVVKRTLGFNRPCRGTGHTQWSMLLRYINSSLLSQRNLNGAFSILGTHYETVSMVYRAMGAKVGKRVYWPGSGIDCLDPELLEIGDDVVFGSRSEFLTTDSLGSDKIIIGDGAMVADRVVLLPGTRIGNRTVMGTGALGIRNGTYEDGSAWIGNERGQAICLSKTSTLAGVVDTITPFGKAFYLRQASFFVYPYFLIVMINVFVACISAVYWSAAAVTAAQVLKLVHIHLRHLGLFKPSWFRFGTLYGLNAISFISVLTLQAVLGMLWVISTKWLVIGKRQEGSFDWDKSDYCQRWQLHLSLSQLLFRGYGARDVLGTITGSAYIVWFLRALGAKIGKNCAISAGGKPGLMTEPDLVELGDDVSLDDCSVVAHINSRGRFSLNRLKIGNGCAMRSGSRLLSGAGMEDGSMLCEHTLLTSGEVAETGGVYTGWPGKAV</sequence>
<dbReference type="GO" id="GO:0031956">
    <property type="term" value="F:medium-chain fatty acid-CoA ligase activity"/>
    <property type="evidence" value="ECO:0007669"/>
    <property type="project" value="TreeGrafter"/>
</dbReference>
<dbReference type="Pfam" id="PF00550">
    <property type="entry name" value="PP-binding"/>
    <property type="match status" value="1"/>
</dbReference>
<reference evidence="3 4" key="1">
    <citation type="submission" date="2014-04" db="EMBL/GenBank/DDBJ databases">
        <authorList>
            <consortium name="DOE Joint Genome Institute"/>
            <person name="Kuo A."/>
            <person name="Gay G."/>
            <person name="Dore J."/>
            <person name="Kohler A."/>
            <person name="Nagy L.G."/>
            <person name="Floudas D."/>
            <person name="Copeland A."/>
            <person name="Barry K.W."/>
            <person name="Cichocki N."/>
            <person name="Veneault-Fourrey C."/>
            <person name="LaButti K."/>
            <person name="Lindquist E.A."/>
            <person name="Lipzen A."/>
            <person name="Lundell T."/>
            <person name="Morin E."/>
            <person name="Murat C."/>
            <person name="Sun H."/>
            <person name="Tunlid A."/>
            <person name="Henrissat B."/>
            <person name="Grigoriev I.V."/>
            <person name="Hibbett D.S."/>
            <person name="Martin F."/>
            <person name="Nordberg H.P."/>
            <person name="Cantor M.N."/>
            <person name="Hua S.X."/>
        </authorList>
    </citation>
    <scope>NUCLEOTIDE SEQUENCE [LARGE SCALE GENOMIC DNA]</scope>
    <source>
        <strain evidence="4">h7</strain>
    </source>
</reference>
<proteinExistence type="predicted"/>
<dbReference type="PROSITE" id="PS50075">
    <property type="entry name" value="CARRIER"/>
    <property type="match status" value="1"/>
</dbReference>
<name>A0A0C2XD94_HEBCY</name>
<dbReference type="Pfam" id="PF00501">
    <property type="entry name" value="AMP-binding"/>
    <property type="match status" value="1"/>
</dbReference>
<dbReference type="GO" id="GO:0006631">
    <property type="term" value="P:fatty acid metabolic process"/>
    <property type="evidence" value="ECO:0007669"/>
    <property type="project" value="TreeGrafter"/>
</dbReference>
<dbReference type="InterPro" id="IPR011004">
    <property type="entry name" value="Trimer_LpxA-like_sf"/>
</dbReference>
<keyword evidence="1" id="KW-0472">Membrane</keyword>
<dbReference type="InterPro" id="IPR042099">
    <property type="entry name" value="ANL_N_sf"/>
</dbReference>
<protein>
    <recommendedName>
        <fullName evidence="2">Carrier domain-containing protein</fullName>
    </recommendedName>
</protein>
<dbReference type="Gene3D" id="2.160.10.10">
    <property type="entry name" value="Hexapeptide repeat proteins"/>
    <property type="match status" value="2"/>
</dbReference>
<feature type="transmembrane region" description="Helical" evidence="1">
    <location>
        <begin position="1292"/>
        <end position="1317"/>
    </location>
</feature>
<feature type="domain" description="Carrier" evidence="2">
    <location>
        <begin position="678"/>
        <end position="755"/>
    </location>
</feature>
<dbReference type="Gene3D" id="3.40.50.12780">
    <property type="entry name" value="N-terminal domain of ligase-like"/>
    <property type="match status" value="1"/>
</dbReference>
<dbReference type="SUPFAM" id="SSF56801">
    <property type="entry name" value="Acetyl-CoA synthetase-like"/>
    <property type="match status" value="1"/>
</dbReference>
<keyword evidence="1" id="KW-0812">Transmembrane</keyword>
<organism evidence="3 4">
    <name type="scientific">Hebeloma cylindrosporum</name>
    <dbReference type="NCBI Taxonomy" id="76867"/>
    <lineage>
        <taxon>Eukaryota</taxon>
        <taxon>Fungi</taxon>
        <taxon>Dikarya</taxon>
        <taxon>Basidiomycota</taxon>
        <taxon>Agaricomycotina</taxon>
        <taxon>Agaricomycetes</taxon>
        <taxon>Agaricomycetidae</taxon>
        <taxon>Agaricales</taxon>
        <taxon>Agaricineae</taxon>
        <taxon>Hymenogastraceae</taxon>
        <taxon>Hebeloma</taxon>
    </lineage>
</organism>
<dbReference type="OrthoDB" id="3633556at2759"/>
<dbReference type="Gene3D" id="1.10.1200.10">
    <property type="entry name" value="ACP-like"/>
    <property type="match status" value="1"/>
</dbReference>
<dbReference type="HOGENOM" id="CLU_003997_0_0_1"/>
<evidence type="ECO:0000256" key="1">
    <source>
        <dbReference type="SAM" id="Phobius"/>
    </source>
</evidence>
<gene>
    <name evidence="3" type="ORF">M413DRAFT_78898</name>
</gene>
<dbReference type="SUPFAM" id="SSF47336">
    <property type="entry name" value="ACP-like"/>
    <property type="match status" value="1"/>
</dbReference>
<feature type="transmembrane region" description="Helical" evidence="1">
    <location>
        <begin position="1349"/>
        <end position="1373"/>
    </location>
</feature>
<evidence type="ECO:0000313" key="3">
    <source>
        <dbReference type="EMBL" id="KIM35873.1"/>
    </source>
</evidence>
<dbReference type="InterPro" id="IPR000873">
    <property type="entry name" value="AMP-dep_synth/lig_dom"/>
</dbReference>
<dbReference type="EMBL" id="KN831812">
    <property type="protein sequence ID" value="KIM35873.1"/>
    <property type="molecule type" value="Genomic_DNA"/>
</dbReference>
<dbReference type="Gene3D" id="3.30.300.30">
    <property type="match status" value="1"/>
</dbReference>
<dbReference type="Proteomes" id="UP000053424">
    <property type="component" value="Unassembled WGS sequence"/>
</dbReference>
<dbReference type="InterPro" id="IPR036736">
    <property type="entry name" value="ACP-like_sf"/>
</dbReference>
<evidence type="ECO:0000259" key="2">
    <source>
        <dbReference type="PROSITE" id="PS50075"/>
    </source>
</evidence>
<accession>A0A0C2XD94</accession>
<dbReference type="STRING" id="686832.A0A0C2XD94"/>
<dbReference type="PANTHER" id="PTHR43201:SF10">
    <property type="entry name" value="CARRIER DOMAIN-CONTAINING PROTEIN"/>
    <property type="match status" value="1"/>
</dbReference>
<dbReference type="SUPFAM" id="SSF51161">
    <property type="entry name" value="Trimeric LpxA-like enzymes"/>
    <property type="match status" value="3"/>
</dbReference>
<keyword evidence="4" id="KW-1185">Reference proteome</keyword>
<keyword evidence="1" id="KW-1133">Transmembrane helix</keyword>
<dbReference type="InterPro" id="IPR045851">
    <property type="entry name" value="AMP-bd_C_sf"/>
</dbReference>
<evidence type="ECO:0000313" key="4">
    <source>
        <dbReference type="Proteomes" id="UP000053424"/>
    </source>
</evidence>